<name>A0A7J6WWS8_THATH</name>
<dbReference type="OrthoDB" id="10653266at2759"/>
<feature type="compositionally biased region" description="Acidic residues" evidence="1">
    <location>
        <begin position="167"/>
        <end position="183"/>
    </location>
</feature>
<feature type="region of interest" description="Disordered" evidence="1">
    <location>
        <begin position="133"/>
        <end position="197"/>
    </location>
</feature>
<gene>
    <name evidence="2" type="ORF">FRX31_008921</name>
</gene>
<proteinExistence type="predicted"/>
<evidence type="ECO:0000313" key="2">
    <source>
        <dbReference type="EMBL" id="KAF5201493.1"/>
    </source>
</evidence>
<keyword evidence="3" id="KW-1185">Reference proteome</keyword>
<comment type="caution">
    <text evidence="2">The sequence shown here is derived from an EMBL/GenBank/DDBJ whole genome shotgun (WGS) entry which is preliminary data.</text>
</comment>
<protein>
    <submittedName>
        <fullName evidence="2">P-loop ntpase domain-containing protein lpa1</fullName>
    </submittedName>
</protein>
<dbReference type="Proteomes" id="UP000554482">
    <property type="component" value="Unassembled WGS sequence"/>
</dbReference>
<dbReference type="AlphaFoldDB" id="A0A7J6WWS8"/>
<organism evidence="2 3">
    <name type="scientific">Thalictrum thalictroides</name>
    <name type="common">Rue-anemone</name>
    <name type="synonym">Anemone thalictroides</name>
    <dbReference type="NCBI Taxonomy" id="46969"/>
    <lineage>
        <taxon>Eukaryota</taxon>
        <taxon>Viridiplantae</taxon>
        <taxon>Streptophyta</taxon>
        <taxon>Embryophyta</taxon>
        <taxon>Tracheophyta</taxon>
        <taxon>Spermatophyta</taxon>
        <taxon>Magnoliopsida</taxon>
        <taxon>Ranunculales</taxon>
        <taxon>Ranunculaceae</taxon>
        <taxon>Thalictroideae</taxon>
        <taxon>Thalictrum</taxon>
    </lineage>
</organism>
<evidence type="ECO:0000313" key="3">
    <source>
        <dbReference type="Proteomes" id="UP000554482"/>
    </source>
</evidence>
<feature type="compositionally biased region" description="Acidic residues" evidence="1">
    <location>
        <begin position="138"/>
        <end position="159"/>
    </location>
</feature>
<sequence length="250" mass="27589">MGFNLSCWRVPGPVAVAEAKAKRKAEKLARVSLSLPKDEPSESNNNGITDAGPTESGSGATELIAAYAAVKQGYVPTTNTVSFINEEYRHQCAANSLSSKALLNVLMGLKRRLGPSSLVVTGSSSWVMLKEELSVSSSDEETEDPPELDSNDDLSDEDDKEMHEEIEGSVDEESTMSNEEYDDLAMRDGQETGYWSDDEEEYKKLTTMHEDGGKLSGDKYMENLNLFLKTSRDPLWSYSSMRQNKGGYQL</sequence>
<dbReference type="EMBL" id="JABWDY010009355">
    <property type="protein sequence ID" value="KAF5201493.1"/>
    <property type="molecule type" value="Genomic_DNA"/>
</dbReference>
<reference evidence="2 3" key="1">
    <citation type="submission" date="2020-06" db="EMBL/GenBank/DDBJ databases">
        <title>Transcriptomic and genomic resources for Thalictrum thalictroides and T. hernandezii: Facilitating candidate gene discovery in an emerging model plant lineage.</title>
        <authorList>
            <person name="Arias T."/>
            <person name="Riano-Pachon D.M."/>
            <person name="Di Stilio V.S."/>
        </authorList>
    </citation>
    <scope>NUCLEOTIDE SEQUENCE [LARGE SCALE GENOMIC DNA]</scope>
    <source>
        <strain evidence="3">cv. WT478/WT964</strain>
        <tissue evidence="2">Leaves</tissue>
    </source>
</reference>
<accession>A0A7J6WWS8</accession>
<evidence type="ECO:0000256" key="1">
    <source>
        <dbReference type="SAM" id="MobiDB-lite"/>
    </source>
</evidence>
<feature type="region of interest" description="Disordered" evidence="1">
    <location>
        <begin position="30"/>
        <end position="57"/>
    </location>
</feature>